<organism evidence="1 2">
    <name type="scientific">Vicia faba</name>
    <name type="common">Broad bean</name>
    <name type="synonym">Faba vulgaris</name>
    <dbReference type="NCBI Taxonomy" id="3906"/>
    <lineage>
        <taxon>Eukaryota</taxon>
        <taxon>Viridiplantae</taxon>
        <taxon>Streptophyta</taxon>
        <taxon>Embryophyta</taxon>
        <taxon>Tracheophyta</taxon>
        <taxon>Spermatophyta</taxon>
        <taxon>Magnoliopsida</taxon>
        <taxon>eudicotyledons</taxon>
        <taxon>Gunneridae</taxon>
        <taxon>Pentapetalae</taxon>
        <taxon>rosids</taxon>
        <taxon>fabids</taxon>
        <taxon>Fabales</taxon>
        <taxon>Fabaceae</taxon>
        <taxon>Papilionoideae</taxon>
        <taxon>50 kb inversion clade</taxon>
        <taxon>NPAAA clade</taxon>
        <taxon>Hologalegina</taxon>
        <taxon>IRL clade</taxon>
        <taxon>Fabeae</taxon>
        <taxon>Vicia</taxon>
    </lineage>
</organism>
<dbReference type="EMBL" id="OX451735">
    <property type="protein sequence ID" value="CAI8594252.1"/>
    <property type="molecule type" value="Genomic_DNA"/>
</dbReference>
<gene>
    <name evidence="1" type="ORF">VFH_I131560</name>
</gene>
<name>A0AAV0ZBR5_VICFA</name>
<accession>A0AAV0ZBR5</accession>
<keyword evidence="2" id="KW-1185">Reference proteome</keyword>
<reference evidence="1 2" key="1">
    <citation type="submission" date="2023-01" db="EMBL/GenBank/DDBJ databases">
        <authorList>
            <person name="Kreplak J."/>
        </authorList>
    </citation>
    <scope>NUCLEOTIDE SEQUENCE [LARGE SCALE GENOMIC DNA]</scope>
</reference>
<dbReference type="Proteomes" id="UP001157006">
    <property type="component" value="Chromosome 1S"/>
</dbReference>
<evidence type="ECO:0000313" key="1">
    <source>
        <dbReference type="EMBL" id="CAI8594252.1"/>
    </source>
</evidence>
<sequence length="117" mass="13145">MRGRRWNYPLSLLTVCLRLLLYFPMSLLVGETSRLQVIPLRKGILGKGNVKLWSWGALSSRRSSLYGTKRFCDQFIKHTRSFCPDAIISVETLDSFKSALELALKGDPGTLDPNVSA</sequence>
<proteinExistence type="predicted"/>
<dbReference type="AlphaFoldDB" id="A0AAV0ZBR5"/>
<protein>
    <submittedName>
        <fullName evidence="1">Uncharacterized protein</fullName>
    </submittedName>
</protein>
<evidence type="ECO:0000313" key="2">
    <source>
        <dbReference type="Proteomes" id="UP001157006"/>
    </source>
</evidence>